<evidence type="ECO:0000313" key="2">
    <source>
        <dbReference type="EMBL" id="KAJ9150342.1"/>
    </source>
</evidence>
<evidence type="ECO:0000256" key="1">
    <source>
        <dbReference type="SAM" id="MobiDB-lite"/>
    </source>
</evidence>
<dbReference type="Proteomes" id="UP001174694">
    <property type="component" value="Unassembled WGS sequence"/>
</dbReference>
<reference evidence="2" key="1">
    <citation type="submission" date="2022-07" db="EMBL/GenBank/DDBJ databases">
        <title>Fungi with potential for degradation of polypropylene.</title>
        <authorList>
            <person name="Gostincar C."/>
        </authorList>
    </citation>
    <scope>NUCLEOTIDE SEQUENCE</scope>
    <source>
        <strain evidence="2">EXF-13308</strain>
    </source>
</reference>
<gene>
    <name evidence="2" type="ORF">NKR23_g3813</name>
</gene>
<feature type="region of interest" description="Disordered" evidence="1">
    <location>
        <begin position="146"/>
        <end position="176"/>
    </location>
</feature>
<sequence length="385" mass="43411">MGFRDYDITPRLYFSRQERLLEHQCFLEICLFLGLQLFLQYHYFRKFDFFIELQFFLERWCLFQKHRFSHVVTSTGIATVSTYTASGTTISQGTSVFYVPGGRRYATTLTTYSSTQLTVYTVSDTTTSGTASSVGADVTATSTFDSKAATATDDPSRDEGLCTGGSPCDEPDETPEFRQGISARSLMSFWRERESDSCDLRSAAQQMNAADGPKVYQENGPFRYILDGLNDMMDSMDSVRRRLQRSSPFGRPSHARAIRESIGTYVGEFDSFLQALQNTSADWSNISYVREPLTSTLRSFLYTYDAGLLRLRDLVVNPGEKQRIEDLRTSLDGAIISTIEASSANSRCPDASCPARSTDVSIDRSVWRKYLVPRARRKEGARPTK</sequence>
<name>A0AA38RKG2_9PEZI</name>
<evidence type="ECO:0000313" key="3">
    <source>
        <dbReference type="Proteomes" id="UP001174694"/>
    </source>
</evidence>
<comment type="caution">
    <text evidence="2">The sequence shown here is derived from an EMBL/GenBank/DDBJ whole genome shotgun (WGS) entry which is preliminary data.</text>
</comment>
<dbReference type="AlphaFoldDB" id="A0AA38RKG2"/>
<keyword evidence="3" id="KW-1185">Reference proteome</keyword>
<proteinExistence type="predicted"/>
<accession>A0AA38RKG2</accession>
<protein>
    <submittedName>
        <fullName evidence="2">Uncharacterized protein</fullName>
    </submittedName>
</protein>
<dbReference type="EMBL" id="JANBVO010000008">
    <property type="protein sequence ID" value="KAJ9150342.1"/>
    <property type="molecule type" value="Genomic_DNA"/>
</dbReference>
<organism evidence="2 3">
    <name type="scientific">Pleurostoma richardsiae</name>
    <dbReference type="NCBI Taxonomy" id="41990"/>
    <lineage>
        <taxon>Eukaryota</taxon>
        <taxon>Fungi</taxon>
        <taxon>Dikarya</taxon>
        <taxon>Ascomycota</taxon>
        <taxon>Pezizomycotina</taxon>
        <taxon>Sordariomycetes</taxon>
        <taxon>Sordariomycetidae</taxon>
        <taxon>Calosphaeriales</taxon>
        <taxon>Pleurostomataceae</taxon>
        <taxon>Pleurostoma</taxon>
    </lineage>
</organism>